<dbReference type="OrthoDB" id="9768783at2"/>
<dbReference type="Pfam" id="PF11700">
    <property type="entry name" value="ATG22"/>
    <property type="match status" value="1"/>
</dbReference>
<keyword evidence="2" id="KW-0813">Transport</keyword>
<feature type="transmembrane region" description="Helical" evidence="6">
    <location>
        <begin position="169"/>
        <end position="188"/>
    </location>
</feature>
<feature type="transmembrane region" description="Helical" evidence="6">
    <location>
        <begin position="391"/>
        <end position="410"/>
    </location>
</feature>
<dbReference type="SUPFAM" id="SSF103473">
    <property type="entry name" value="MFS general substrate transporter"/>
    <property type="match status" value="1"/>
</dbReference>
<feature type="transmembrane region" description="Helical" evidence="6">
    <location>
        <begin position="353"/>
        <end position="370"/>
    </location>
</feature>
<organism evidence="7 8">
    <name type="scientific">Niastella vici</name>
    <dbReference type="NCBI Taxonomy" id="1703345"/>
    <lineage>
        <taxon>Bacteria</taxon>
        <taxon>Pseudomonadati</taxon>
        <taxon>Bacteroidota</taxon>
        <taxon>Chitinophagia</taxon>
        <taxon>Chitinophagales</taxon>
        <taxon>Chitinophagaceae</taxon>
        <taxon>Niastella</taxon>
    </lineage>
</organism>
<dbReference type="Proteomes" id="UP000192796">
    <property type="component" value="Unassembled WGS sequence"/>
</dbReference>
<dbReference type="Gene3D" id="1.20.1250.20">
    <property type="entry name" value="MFS general substrate transporter like domains"/>
    <property type="match status" value="1"/>
</dbReference>
<keyword evidence="3 6" id="KW-0812">Transmembrane</keyword>
<comment type="subcellular location">
    <subcellularLocation>
        <location evidence="1">Endomembrane system</location>
        <topology evidence="1">Multi-pass membrane protein</topology>
    </subcellularLocation>
</comment>
<feature type="transmembrane region" description="Helical" evidence="6">
    <location>
        <begin position="299"/>
        <end position="317"/>
    </location>
</feature>
<dbReference type="PANTHER" id="PTHR23519:SF1">
    <property type="entry name" value="AUTOPHAGY-RELATED PROTEIN 22"/>
    <property type="match status" value="1"/>
</dbReference>
<evidence type="ECO:0000313" key="8">
    <source>
        <dbReference type="Proteomes" id="UP000192796"/>
    </source>
</evidence>
<evidence type="ECO:0000256" key="2">
    <source>
        <dbReference type="ARBA" id="ARBA00022448"/>
    </source>
</evidence>
<feature type="transmembrane region" description="Helical" evidence="6">
    <location>
        <begin position="127"/>
        <end position="148"/>
    </location>
</feature>
<keyword evidence="8" id="KW-1185">Reference proteome</keyword>
<dbReference type="EMBL" id="LVYD01000058">
    <property type="protein sequence ID" value="OQP60918.1"/>
    <property type="molecule type" value="Genomic_DNA"/>
</dbReference>
<dbReference type="InterPro" id="IPR024671">
    <property type="entry name" value="Atg22-like"/>
</dbReference>
<dbReference type="PANTHER" id="PTHR23519">
    <property type="entry name" value="AUTOPHAGY-RELATED PROTEIN 22"/>
    <property type="match status" value="1"/>
</dbReference>
<protein>
    <submittedName>
        <fullName evidence="7">MFS transporter permease</fullName>
    </submittedName>
</protein>
<dbReference type="InterPro" id="IPR050495">
    <property type="entry name" value="ATG22/LtaA_families"/>
</dbReference>
<evidence type="ECO:0000256" key="3">
    <source>
        <dbReference type="ARBA" id="ARBA00022692"/>
    </source>
</evidence>
<evidence type="ECO:0000256" key="6">
    <source>
        <dbReference type="SAM" id="Phobius"/>
    </source>
</evidence>
<dbReference type="AlphaFoldDB" id="A0A1V9FRG4"/>
<feature type="transmembrane region" description="Helical" evidence="6">
    <location>
        <begin position="329"/>
        <end position="347"/>
    </location>
</feature>
<dbReference type="InterPro" id="IPR036259">
    <property type="entry name" value="MFS_trans_sf"/>
</dbReference>
<feature type="transmembrane region" description="Helical" evidence="6">
    <location>
        <begin position="92"/>
        <end position="111"/>
    </location>
</feature>
<feature type="transmembrane region" description="Helical" evidence="6">
    <location>
        <begin position="208"/>
        <end position="228"/>
    </location>
</feature>
<dbReference type="RefSeq" id="WP_081150922.1">
    <property type="nucleotide sequence ID" value="NZ_LVYD01000058.1"/>
</dbReference>
<evidence type="ECO:0000256" key="1">
    <source>
        <dbReference type="ARBA" id="ARBA00004127"/>
    </source>
</evidence>
<proteinExistence type="predicted"/>
<comment type="caution">
    <text evidence="7">The sequence shown here is derived from an EMBL/GenBank/DDBJ whole genome shotgun (WGS) entry which is preliminary data.</text>
</comment>
<name>A0A1V9FRG4_9BACT</name>
<keyword evidence="5 6" id="KW-0472">Membrane</keyword>
<gene>
    <name evidence="7" type="ORF">A3860_04095</name>
</gene>
<feature type="transmembrane region" description="Helical" evidence="6">
    <location>
        <begin position="422"/>
        <end position="440"/>
    </location>
</feature>
<reference evidence="7 8" key="1">
    <citation type="submission" date="2016-03" db="EMBL/GenBank/DDBJ databases">
        <title>Niastella vici sp. nov., isolated from farmland soil.</title>
        <authorList>
            <person name="Chen L."/>
            <person name="Wang D."/>
            <person name="Yang S."/>
            <person name="Wang G."/>
        </authorList>
    </citation>
    <scope>NUCLEOTIDE SEQUENCE [LARGE SCALE GENOMIC DNA]</scope>
    <source>
        <strain evidence="7 8">DJ57</strain>
    </source>
</reference>
<dbReference type="STRING" id="1703345.A3860_04095"/>
<evidence type="ECO:0000313" key="7">
    <source>
        <dbReference type="EMBL" id="OQP60918.1"/>
    </source>
</evidence>
<sequence>MQTAPRKVINAWCMYDWANSAYNLVITSTIFPAYFEGVTKNRMPDNEIEFLGRRFVNTALYNYALGTAFIVVAFIIPILTSIADYRGNKRNFMRFFCTMGAIFCCLLYFFAPEYVPENANRLSSTSLTIGIFCMVLSCIGFWGSLVFYNSFLPDLVPHNQRDRISARGYTWGYIGSVILQILCFIVVFFPESFGFHSKFDKDFMPARISFVLVGLWWFGFAQIPFRYLPINTMKERRELKNVFSNGFLELKKVWTQLKHMRVLKLFLVSFFWYSAGIQTVFLAATQFGAKELHLPTDKLIITIMIIQLVAIPGAIIISRASERFGNIQTLMTVVLIWIGACIGAYYTYTDIQFYILGAVVGLVMGGIQSLSRSTYSNLMPETKDTASFFSFYDVTEKVALVIGMFTFAFIEEQTIHFGGMRNSVLALMFFFMLGFVWLGLTMSALKKAQKQSSGTAQG</sequence>
<dbReference type="GO" id="GO:0012505">
    <property type="term" value="C:endomembrane system"/>
    <property type="evidence" value="ECO:0007669"/>
    <property type="project" value="UniProtKB-SubCell"/>
</dbReference>
<accession>A0A1V9FRG4</accession>
<keyword evidence="4 6" id="KW-1133">Transmembrane helix</keyword>
<evidence type="ECO:0000256" key="4">
    <source>
        <dbReference type="ARBA" id="ARBA00022989"/>
    </source>
</evidence>
<feature type="transmembrane region" description="Helical" evidence="6">
    <location>
        <begin position="60"/>
        <end position="80"/>
    </location>
</feature>
<feature type="transmembrane region" description="Helical" evidence="6">
    <location>
        <begin position="265"/>
        <end position="287"/>
    </location>
</feature>
<evidence type="ECO:0000256" key="5">
    <source>
        <dbReference type="ARBA" id="ARBA00023136"/>
    </source>
</evidence>